<dbReference type="AlphaFoldDB" id="A0AAV1CLM7"/>
<proteinExistence type="predicted"/>
<dbReference type="EMBL" id="OX459119">
    <property type="protein sequence ID" value="CAI9095880.1"/>
    <property type="molecule type" value="Genomic_DNA"/>
</dbReference>
<feature type="chain" id="PRO_5043931352" evidence="1">
    <location>
        <begin position="26"/>
        <end position="109"/>
    </location>
</feature>
<dbReference type="InterPro" id="IPR016140">
    <property type="entry name" value="Bifunc_inhib/LTP/seed_store"/>
</dbReference>
<dbReference type="SMART" id="SM00499">
    <property type="entry name" value="AAI"/>
    <property type="match status" value="1"/>
</dbReference>
<dbReference type="SUPFAM" id="SSF47699">
    <property type="entry name" value="Bifunctional inhibitor/lipid-transfer protein/seed storage 2S albumin"/>
    <property type="match status" value="1"/>
</dbReference>
<dbReference type="CDD" id="cd01958">
    <property type="entry name" value="HPS_like"/>
    <property type="match status" value="1"/>
</dbReference>
<dbReference type="Proteomes" id="UP001161247">
    <property type="component" value="Chromosome 2"/>
</dbReference>
<gene>
    <name evidence="3" type="ORF">OLC1_LOCUS6757</name>
</gene>
<feature type="signal peptide" evidence="1">
    <location>
        <begin position="1"/>
        <end position="25"/>
    </location>
</feature>
<keyword evidence="1" id="KW-0732">Signal</keyword>
<evidence type="ECO:0000313" key="3">
    <source>
        <dbReference type="EMBL" id="CAI9095880.1"/>
    </source>
</evidence>
<dbReference type="InterPro" id="IPR027923">
    <property type="entry name" value="Hydrophob_seed_dom"/>
</dbReference>
<evidence type="ECO:0000259" key="2">
    <source>
        <dbReference type="SMART" id="SM00499"/>
    </source>
</evidence>
<evidence type="ECO:0000313" key="4">
    <source>
        <dbReference type="Proteomes" id="UP001161247"/>
    </source>
</evidence>
<organism evidence="3 4">
    <name type="scientific">Oldenlandia corymbosa var. corymbosa</name>
    <dbReference type="NCBI Taxonomy" id="529605"/>
    <lineage>
        <taxon>Eukaryota</taxon>
        <taxon>Viridiplantae</taxon>
        <taxon>Streptophyta</taxon>
        <taxon>Embryophyta</taxon>
        <taxon>Tracheophyta</taxon>
        <taxon>Spermatophyta</taxon>
        <taxon>Magnoliopsida</taxon>
        <taxon>eudicotyledons</taxon>
        <taxon>Gunneridae</taxon>
        <taxon>Pentapetalae</taxon>
        <taxon>asterids</taxon>
        <taxon>lamiids</taxon>
        <taxon>Gentianales</taxon>
        <taxon>Rubiaceae</taxon>
        <taxon>Rubioideae</taxon>
        <taxon>Spermacoceae</taxon>
        <taxon>Hedyotis-Oldenlandia complex</taxon>
        <taxon>Oldenlandia</taxon>
    </lineage>
</organism>
<evidence type="ECO:0000256" key="1">
    <source>
        <dbReference type="SAM" id="SignalP"/>
    </source>
</evidence>
<dbReference type="Gene3D" id="1.10.110.10">
    <property type="entry name" value="Plant lipid-transfer and hydrophobic proteins"/>
    <property type="match status" value="1"/>
</dbReference>
<accession>A0AAV1CLM7</accession>
<dbReference type="InterPro" id="IPR051636">
    <property type="entry name" value="Plant_LTP/defense-related"/>
</dbReference>
<dbReference type="Pfam" id="PF14547">
    <property type="entry name" value="Hydrophob_seed"/>
    <property type="match status" value="1"/>
</dbReference>
<dbReference type="PROSITE" id="PS51257">
    <property type="entry name" value="PROKAR_LIPOPROTEIN"/>
    <property type="match status" value="1"/>
</dbReference>
<reference evidence="3" key="1">
    <citation type="submission" date="2023-03" db="EMBL/GenBank/DDBJ databases">
        <authorList>
            <person name="Julca I."/>
        </authorList>
    </citation>
    <scope>NUCLEOTIDE SEQUENCE</scope>
</reference>
<dbReference type="InterPro" id="IPR036312">
    <property type="entry name" value="Bifun_inhib/LTP/seed_sf"/>
</dbReference>
<protein>
    <submittedName>
        <fullName evidence="3">OLC1v1031910C1</fullName>
    </submittedName>
</protein>
<keyword evidence="4" id="KW-1185">Reference proteome</keyword>
<dbReference type="PANTHER" id="PTHR31731">
    <property type="match status" value="1"/>
</dbReference>
<name>A0AAV1CLM7_OLDCO</name>
<sequence>MASKSIKLLAFLLLLNLICFTLVSACAPTRGASCPENVQQLKACAGLLGSSSGECCSLIGGLADLEATACLCTAVRANVFNLVELDIPVRLGLILNGCGKTFADGYKCV</sequence>
<feature type="domain" description="Bifunctional inhibitor/plant lipid transfer protein/seed storage helical" evidence="2">
    <location>
        <begin position="34"/>
        <end position="108"/>
    </location>
</feature>